<evidence type="ECO:0000256" key="3">
    <source>
        <dbReference type="ARBA" id="ARBA00022679"/>
    </source>
</evidence>
<keyword evidence="9" id="KW-0010">Activator</keyword>
<dbReference type="GO" id="GO:0006281">
    <property type="term" value="P:DNA repair"/>
    <property type="evidence" value="ECO:0007669"/>
    <property type="project" value="UniProtKB-KW"/>
</dbReference>
<evidence type="ECO:0000256" key="12">
    <source>
        <dbReference type="SAM" id="MobiDB-lite"/>
    </source>
</evidence>
<reference evidence="14 15" key="1">
    <citation type="submission" date="2019-12" db="EMBL/GenBank/DDBJ databases">
        <title>Whole-genome sequencing of Allorhizobium vitis.</title>
        <authorList>
            <person name="Gan H.M."/>
            <person name="Szegedi E."/>
            <person name="Burr T."/>
            <person name="Savka M.A."/>
        </authorList>
    </citation>
    <scope>NUCLEOTIDE SEQUENCE [LARGE SCALE GENOMIC DNA]</scope>
    <source>
        <strain evidence="14 15">CG516</strain>
    </source>
</reference>
<dbReference type="Proteomes" id="UP000477951">
    <property type="component" value="Unassembled WGS sequence"/>
</dbReference>
<comment type="caution">
    <text evidence="14">The sequence shown here is derived from an EMBL/GenBank/DDBJ whole genome shotgun (WGS) entry which is preliminary data.</text>
</comment>
<dbReference type="GO" id="GO:0008168">
    <property type="term" value="F:methyltransferase activity"/>
    <property type="evidence" value="ECO:0007669"/>
    <property type="project" value="UniProtKB-KW"/>
</dbReference>
<keyword evidence="8" id="KW-0238">DNA-binding</keyword>
<evidence type="ECO:0000256" key="8">
    <source>
        <dbReference type="ARBA" id="ARBA00023125"/>
    </source>
</evidence>
<keyword evidence="10" id="KW-0804">Transcription</keyword>
<evidence type="ECO:0000256" key="6">
    <source>
        <dbReference type="ARBA" id="ARBA00022833"/>
    </source>
</evidence>
<proteinExistence type="predicted"/>
<name>A0A6L6VMY0_AGRVI</name>
<dbReference type="SMART" id="SM00342">
    <property type="entry name" value="HTH_ARAC"/>
    <property type="match status" value="1"/>
</dbReference>
<dbReference type="AlphaFoldDB" id="A0A6L6VMY0"/>
<keyword evidence="6" id="KW-0862">Zinc</keyword>
<feature type="domain" description="HTH araC/xylS-type" evidence="13">
    <location>
        <begin position="99"/>
        <end position="197"/>
    </location>
</feature>
<organism evidence="14 15">
    <name type="scientific">Agrobacterium vitis</name>
    <name type="common">Rhizobium vitis</name>
    <dbReference type="NCBI Taxonomy" id="373"/>
    <lineage>
        <taxon>Bacteria</taxon>
        <taxon>Pseudomonadati</taxon>
        <taxon>Pseudomonadota</taxon>
        <taxon>Alphaproteobacteria</taxon>
        <taxon>Hyphomicrobiales</taxon>
        <taxon>Rhizobiaceae</taxon>
        <taxon>Rhizobium/Agrobacterium group</taxon>
        <taxon>Agrobacterium</taxon>
    </lineage>
</organism>
<evidence type="ECO:0000256" key="2">
    <source>
        <dbReference type="ARBA" id="ARBA00022603"/>
    </source>
</evidence>
<dbReference type="GO" id="GO:0032259">
    <property type="term" value="P:methylation"/>
    <property type="evidence" value="ECO:0007669"/>
    <property type="project" value="UniProtKB-KW"/>
</dbReference>
<dbReference type="InterPro" id="IPR050204">
    <property type="entry name" value="AraC_XylS_family_regulators"/>
</dbReference>
<dbReference type="PROSITE" id="PS00041">
    <property type="entry name" value="HTH_ARAC_FAMILY_1"/>
    <property type="match status" value="1"/>
</dbReference>
<dbReference type="SUPFAM" id="SSF57884">
    <property type="entry name" value="Ada DNA repair protein, N-terminal domain (N-Ada 10)"/>
    <property type="match status" value="1"/>
</dbReference>
<dbReference type="Pfam" id="PF02805">
    <property type="entry name" value="Ada_Zn_binding"/>
    <property type="match status" value="1"/>
</dbReference>
<dbReference type="PROSITE" id="PS01124">
    <property type="entry name" value="HTH_ARAC_FAMILY_2"/>
    <property type="match status" value="1"/>
</dbReference>
<dbReference type="Pfam" id="PF12833">
    <property type="entry name" value="HTH_18"/>
    <property type="match status" value="1"/>
</dbReference>
<comment type="cofactor">
    <cofactor evidence="1">
        <name>Zn(2+)</name>
        <dbReference type="ChEBI" id="CHEBI:29105"/>
    </cofactor>
</comment>
<dbReference type="InterPro" id="IPR035451">
    <property type="entry name" value="Ada-like_dom_sf"/>
</dbReference>
<dbReference type="Gene3D" id="3.40.10.10">
    <property type="entry name" value="DNA Methylphosphotriester Repair Domain"/>
    <property type="match status" value="1"/>
</dbReference>
<dbReference type="PANTHER" id="PTHR46796:SF6">
    <property type="entry name" value="ARAC SUBFAMILY"/>
    <property type="match status" value="1"/>
</dbReference>
<keyword evidence="3" id="KW-0808">Transferase</keyword>
<evidence type="ECO:0000256" key="11">
    <source>
        <dbReference type="ARBA" id="ARBA00023204"/>
    </source>
</evidence>
<dbReference type="GO" id="GO:0003700">
    <property type="term" value="F:DNA-binding transcription factor activity"/>
    <property type="evidence" value="ECO:0007669"/>
    <property type="project" value="InterPro"/>
</dbReference>
<accession>A0A6L6VMY0</accession>
<evidence type="ECO:0000259" key="13">
    <source>
        <dbReference type="PROSITE" id="PS01124"/>
    </source>
</evidence>
<dbReference type="InterPro" id="IPR018062">
    <property type="entry name" value="HTH_AraC-typ_CS"/>
</dbReference>
<keyword evidence="2" id="KW-0489">Methyltransferase</keyword>
<dbReference type="InterPro" id="IPR016220">
    <property type="entry name" value="Me-P-triester_DNA_alkyl-Trfase"/>
</dbReference>
<keyword evidence="4" id="KW-0479">Metal-binding</keyword>
<dbReference type="InterPro" id="IPR018060">
    <property type="entry name" value="HTH_AraC"/>
</dbReference>
<dbReference type="InterPro" id="IPR004026">
    <property type="entry name" value="Ada_DNA_repair_Zn-bd"/>
</dbReference>
<dbReference type="InterPro" id="IPR009057">
    <property type="entry name" value="Homeodomain-like_sf"/>
</dbReference>
<evidence type="ECO:0000256" key="1">
    <source>
        <dbReference type="ARBA" id="ARBA00001947"/>
    </source>
</evidence>
<dbReference type="GO" id="GO:0043565">
    <property type="term" value="F:sequence-specific DNA binding"/>
    <property type="evidence" value="ECO:0007669"/>
    <property type="project" value="InterPro"/>
</dbReference>
<dbReference type="EMBL" id="WPHR01000061">
    <property type="protein sequence ID" value="MUZ76258.1"/>
    <property type="molecule type" value="Genomic_DNA"/>
</dbReference>
<keyword evidence="5" id="KW-0227">DNA damage</keyword>
<gene>
    <name evidence="14" type="ORF">GOZ90_26900</name>
</gene>
<feature type="region of interest" description="Disordered" evidence="12">
    <location>
        <begin position="194"/>
        <end position="216"/>
    </location>
</feature>
<dbReference type="PIRSF" id="PIRSF000408">
    <property type="entry name" value="Alkyltransferas_AdaA"/>
    <property type="match status" value="1"/>
</dbReference>
<protein>
    <submittedName>
        <fullName evidence="14">Helix-turn-helix domain-containing protein</fullName>
    </submittedName>
</protein>
<dbReference type="PANTHER" id="PTHR46796">
    <property type="entry name" value="HTH-TYPE TRANSCRIPTIONAL ACTIVATOR RHAS-RELATED"/>
    <property type="match status" value="1"/>
</dbReference>
<evidence type="ECO:0000256" key="9">
    <source>
        <dbReference type="ARBA" id="ARBA00023159"/>
    </source>
</evidence>
<dbReference type="Gene3D" id="1.10.10.60">
    <property type="entry name" value="Homeodomain-like"/>
    <property type="match status" value="2"/>
</dbReference>
<evidence type="ECO:0000313" key="14">
    <source>
        <dbReference type="EMBL" id="MUZ76258.1"/>
    </source>
</evidence>
<keyword evidence="7" id="KW-0805">Transcription regulation</keyword>
<evidence type="ECO:0000256" key="7">
    <source>
        <dbReference type="ARBA" id="ARBA00023015"/>
    </source>
</evidence>
<evidence type="ECO:0000313" key="15">
    <source>
        <dbReference type="Proteomes" id="UP000477951"/>
    </source>
</evidence>
<dbReference type="SUPFAM" id="SSF46689">
    <property type="entry name" value="Homeodomain-like"/>
    <property type="match status" value="1"/>
</dbReference>
<sequence length="216" mass="23902">MVMVSPDLQMLPPHLDRETCDHARIARDKAFDGLFFSGVRSTRIYCRPVCPERPARSENVTFYATAAAAERAGFRPCLRCRPETAPGSPAWMGTATTVARGMRLIEQGALDQGSVANLADMLGVGPRHLLRLFMRHAGASPSEIAATRRVQKAKRLIDETDMPLTEIAFASGFGSVRRFNDAFQAIYRRAPSSLRRPKGKIAPAQTSELMREVEQQ</sequence>
<evidence type="ECO:0000256" key="5">
    <source>
        <dbReference type="ARBA" id="ARBA00022763"/>
    </source>
</evidence>
<dbReference type="GO" id="GO:0008270">
    <property type="term" value="F:zinc ion binding"/>
    <property type="evidence" value="ECO:0007669"/>
    <property type="project" value="InterPro"/>
</dbReference>
<evidence type="ECO:0000256" key="10">
    <source>
        <dbReference type="ARBA" id="ARBA00023163"/>
    </source>
</evidence>
<keyword evidence="11" id="KW-0234">DNA repair</keyword>
<dbReference type="RefSeq" id="WP_156616705.1">
    <property type="nucleotide sequence ID" value="NZ_WPHR01000061.1"/>
</dbReference>
<evidence type="ECO:0000256" key="4">
    <source>
        <dbReference type="ARBA" id="ARBA00022723"/>
    </source>
</evidence>